<dbReference type="Gene3D" id="1.10.10.10">
    <property type="entry name" value="Winged helix-like DNA-binding domain superfamily/Winged helix DNA-binding domain"/>
    <property type="match status" value="1"/>
</dbReference>
<organism evidence="7 8">
    <name type="scientific">Glycomyces algeriensis</name>
    <dbReference type="NCBI Taxonomy" id="256037"/>
    <lineage>
        <taxon>Bacteria</taxon>
        <taxon>Bacillati</taxon>
        <taxon>Actinomycetota</taxon>
        <taxon>Actinomycetes</taxon>
        <taxon>Glycomycetales</taxon>
        <taxon>Glycomycetaceae</taxon>
        <taxon>Glycomyces</taxon>
    </lineage>
</organism>
<dbReference type="Proteomes" id="UP001144313">
    <property type="component" value="Unassembled WGS sequence"/>
</dbReference>
<evidence type="ECO:0000313" key="8">
    <source>
        <dbReference type="Proteomes" id="UP001144313"/>
    </source>
</evidence>
<reference evidence="7" key="1">
    <citation type="submission" date="2022-12" db="EMBL/GenBank/DDBJ databases">
        <title>Reference genome sequencing for broad-spectrum identification of bacterial and archaeal isolates by mass spectrometry.</title>
        <authorList>
            <person name="Sekiguchi Y."/>
            <person name="Tourlousse D.M."/>
        </authorList>
    </citation>
    <scope>NUCLEOTIDE SEQUENCE</scope>
    <source>
        <strain evidence="7">LLR39Z86</strain>
    </source>
</reference>
<dbReference type="InterPro" id="IPR036390">
    <property type="entry name" value="WH_DNA-bd_sf"/>
</dbReference>
<dbReference type="InterPro" id="IPR036388">
    <property type="entry name" value="WH-like_DNA-bd_sf"/>
</dbReference>
<dbReference type="InterPro" id="IPR004839">
    <property type="entry name" value="Aminotransferase_I/II_large"/>
</dbReference>
<dbReference type="Pfam" id="PF00392">
    <property type="entry name" value="GntR"/>
    <property type="match status" value="1"/>
</dbReference>
<keyword evidence="2" id="KW-0663">Pyridoxal phosphate</keyword>
<dbReference type="Pfam" id="PF00155">
    <property type="entry name" value="Aminotran_1_2"/>
    <property type="match status" value="1"/>
</dbReference>
<comment type="similarity">
    <text evidence="1">In the C-terminal section; belongs to the class-I pyridoxal-phosphate-dependent aminotransferase family.</text>
</comment>
<dbReference type="PANTHER" id="PTHR46577:SF2">
    <property type="entry name" value="TRANSCRIPTIONAL REGULATORY PROTEIN"/>
    <property type="match status" value="1"/>
</dbReference>
<dbReference type="CDD" id="cd00609">
    <property type="entry name" value="AAT_like"/>
    <property type="match status" value="1"/>
</dbReference>
<keyword evidence="3" id="KW-0805">Transcription regulation</keyword>
<dbReference type="SUPFAM" id="SSF53383">
    <property type="entry name" value="PLP-dependent transferases"/>
    <property type="match status" value="1"/>
</dbReference>
<gene>
    <name evidence="7" type="ORF">GALLR39Z86_20640</name>
</gene>
<sequence length="444" mass="46789">MYWYNALVMSVQYQITGSAASEIAASIESGVRSGQLAPGRTLPPVRKLAADLGVAAGTVASAYRRLRERGVVETGGRAGTFIRQRSAFTPTGTLTVPTGVLDLVSGEPDPELLPDLAALKPRVDIVHGNYRDGGPCPDLLDLARDRFAADGVHGELTVTSGALDAFERGLAARLEPGDTVAVEEPTWSNGRDLLLSAGYQVTPVAIDGEGPLPDELEAALAAGAKAFILTSRGQNPTGAAVTAERAAALRAVVARHRGVFVIEDDHWAELSQIPLHFVADAADRWMFVRSTSKPYGPDLRTALVAADPDTKARVQGRMAIGHGWVSCILQHFVIAAWTDEVVEEHVATAGRVYAERQGALREALAARGIEAWGRAGLNLWVPVADETAAVVALRDNGFAVAPGRAYSFHGHQGIRISTSRLDPGRADAVADAVAQASGPASPTI</sequence>
<accession>A0A9W6G6T3</accession>
<evidence type="ECO:0000256" key="2">
    <source>
        <dbReference type="ARBA" id="ARBA00022898"/>
    </source>
</evidence>
<dbReference type="PROSITE" id="PS50949">
    <property type="entry name" value="HTH_GNTR"/>
    <property type="match status" value="1"/>
</dbReference>
<proteinExistence type="inferred from homology"/>
<evidence type="ECO:0000256" key="3">
    <source>
        <dbReference type="ARBA" id="ARBA00023015"/>
    </source>
</evidence>
<dbReference type="AlphaFoldDB" id="A0A9W6G6T3"/>
<keyword evidence="4" id="KW-0238">DNA-binding</keyword>
<dbReference type="InterPro" id="IPR015421">
    <property type="entry name" value="PyrdxlP-dep_Trfase_major"/>
</dbReference>
<dbReference type="EMBL" id="BSDT01000001">
    <property type="protein sequence ID" value="GLI42214.1"/>
    <property type="molecule type" value="Genomic_DNA"/>
</dbReference>
<name>A0A9W6G6T3_9ACTN</name>
<dbReference type="InterPro" id="IPR000524">
    <property type="entry name" value="Tscrpt_reg_HTH_GntR"/>
</dbReference>
<evidence type="ECO:0000256" key="5">
    <source>
        <dbReference type="ARBA" id="ARBA00023163"/>
    </source>
</evidence>
<evidence type="ECO:0000256" key="1">
    <source>
        <dbReference type="ARBA" id="ARBA00005384"/>
    </source>
</evidence>
<dbReference type="CDD" id="cd07377">
    <property type="entry name" value="WHTH_GntR"/>
    <property type="match status" value="1"/>
</dbReference>
<evidence type="ECO:0000256" key="4">
    <source>
        <dbReference type="ARBA" id="ARBA00023125"/>
    </source>
</evidence>
<dbReference type="GO" id="GO:0003700">
    <property type="term" value="F:DNA-binding transcription factor activity"/>
    <property type="evidence" value="ECO:0007669"/>
    <property type="project" value="InterPro"/>
</dbReference>
<keyword evidence="8" id="KW-1185">Reference proteome</keyword>
<evidence type="ECO:0000313" key="7">
    <source>
        <dbReference type="EMBL" id="GLI42214.1"/>
    </source>
</evidence>
<dbReference type="InterPro" id="IPR051446">
    <property type="entry name" value="HTH_trans_reg/aminotransferase"/>
</dbReference>
<dbReference type="PANTHER" id="PTHR46577">
    <property type="entry name" value="HTH-TYPE TRANSCRIPTIONAL REGULATORY PROTEIN GABR"/>
    <property type="match status" value="1"/>
</dbReference>
<feature type="domain" description="HTH gntR-type" evidence="6">
    <location>
        <begin position="17"/>
        <end position="85"/>
    </location>
</feature>
<keyword evidence="5" id="KW-0804">Transcription</keyword>
<dbReference type="Gene3D" id="3.40.640.10">
    <property type="entry name" value="Type I PLP-dependent aspartate aminotransferase-like (Major domain)"/>
    <property type="match status" value="1"/>
</dbReference>
<dbReference type="SUPFAM" id="SSF46785">
    <property type="entry name" value="Winged helix' DNA-binding domain"/>
    <property type="match status" value="1"/>
</dbReference>
<dbReference type="GO" id="GO:0003677">
    <property type="term" value="F:DNA binding"/>
    <property type="evidence" value="ECO:0007669"/>
    <property type="project" value="UniProtKB-KW"/>
</dbReference>
<dbReference type="SMART" id="SM00345">
    <property type="entry name" value="HTH_GNTR"/>
    <property type="match status" value="1"/>
</dbReference>
<protein>
    <submittedName>
        <fullName evidence="7">GntR family transcriptional regulator</fullName>
    </submittedName>
</protein>
<dbReference type="InterPro" id="IPR015424">
    <property type="entry name" value="PyrdxlP-dep_Trfase"/>
</dbReference>
<comment type="caution">
    <text evidence="7">The sequence shown here is derived from an EMBL/GenBank/DDBJ whole genome shotgun (WGS) entry which is preliminary data.</text>
</comment>
<evidence type="ECO:0000259" key="6">
    <source>
        <dbReference type="PROSITE" id="PS50949"/>
    </source>
</evidence>
<dbReference type="GO" id="GO:0030170">
    <property type="term" value="F:pyridoxal phosphate binding"/>
    <property type="evidence" value="ECO:0007669"/>
    <property type="project" value="InterPro"/>
</dbReference>